<comment type="caution">
    <text evidence="4">The sequence shown here is derived from an EMBL/GenBank/DDBJ whole genome shotgun (WGS) entry which is preliminary data.</text>
</comment>
<reference evidence="4" key="1">
    <citation type="submission" date="2017-04" db="EMBL/GenBank/DDBJ databases">
        <title>Unexpected and diverse lifestyles within the genus Limnohabitans.</title>
        <authorList>
            <person name="Kasalicky V."/>
            <person name="Mehrshad M."/>
            <person name="Andrei S.-A."/>
            <person name="Salcher M."/>
            <person name="Kratochvilova H."/>
            <person name="Simek K."/>
            <person name="Ghai R."/>
        </authorList>
    </citation>
    <scope>NUCLEOTIDE SEQUENCE [LARGE SCALE GENOMIC DNA]</scope>
    <source>
        <strain evidence="4">II-D5</strain>
    </source>
</reference>
<dbReference type="InterPro" id="IPR025420">
    <property type="entry name" value="DUF4143"/>
</dbReference>
<dbReference type="EMBL" id="LFYT02000037">
    <property type="protein sequence ID" value="PVE41177.1"/>
    <property type="molecule type" value="Genomic_DNA"/>
</dbReference>
<dbReference type="InterPro" id="IPR041682">
    <property type="entry name" value="AAA_14"/>
</dbReference>
<evidence type="ECO:0008006" key="6">
    <source>
        <dbReference type="Google" id="ProtNLM"/>
    </source>
</evidence>
<feature type="domain" description="DUF4143" evidence="3">
    <location>
        <begin position="204"/>
        <end position="367"/>
    </location>
</feature>
<keyword evidence="5" id="KW-1185">Reference proteome</keyword>
<evidence type="ECO:0000259" key="2">
    <source>
        <dbReference type="Pfam" id="PF13173"/>
    </source>
</evidence>
<dbReference type="InterPro" id="IPR027417">
    <property type="entry name" value="P-loop_NTPase"/>
</dbReference>
<evidence type="ECO:0000256" key="1">
    <source>
        <dbReference type="SAM" id="MobiDB-lite"/>
    </source>
</evidence>
<feature type="domain" description="AAA" evidence="2">
    <location>
        <begin position="23"/>
        <end position="159"/>
    </location>
</feature>
<dbReference type="Pfam" id="PF13635">
    <property type="entry name" value="DUF4143"/>
    <property type="match status" value="1"/>
</dbReference>
<evidence type="ECO:0000313" key="4">
    <source>
        <dbReference type="EMBL" id="PVE41177.1"/>
    </source>
</evidence>
<feature type="compositionally biased region" description="Polar residues" evidence="1">
    <location>
        <begin position="51"/>
        <end position="61"/>
    </location>
</feature>
<dbReference type="SUPFAM" id="SSF52540">
    <property type="entry name" value="P-loop containing nucleoside triphosphate hydrolases"/>
    <property type="match status" value="1"/>
</dbReference>
<dbReference type="Proteomes" id="UP000037507">
    <property type="component" value="Unassembled WGS sequence"/>
</dbReference>
<protein>
    <recommendedName>
        <fullName evidence="6">AAA family ATPase</fullName>
    </recommendedName>
</protein>
<dbReference type="STRING" id="1293045.H663_17360"/>
<sequence length="404" mass="44568">MTIERESLAPLVARLKEPRRFLQVVAGPRQVGKTTLVRQALERLQRDAKTESNTPLAQHSASADGPGLQGKVWLNTQWQVARALAAQAGRCVLVLDEIQKVSNWTEEVKRLWDEDTAAGRDVRVVILGSAPLLIARGLSESMAGRFEITRLGHWRYAEMRDAFGFSLEQFIFYGGYPGAAPLVHDETRWAAYVSDALIETTISKDVMLMAPVQKPALLRRVFDLACVYSGQILSYQKMLGQLDDAGNTTTLAHYLDLLEGAGMACGLPKYMGQVVRQRASSPKLQVFNNALMGCHWVAQGVGLQAAQTRPEVWGRLAESAVGTELLARHLTHSSRHPVIHYWNNGQKEVDYVLRDGQTLHALEVKSGHNVGNVSGLSAFVQQFPQAQPLIIGTGGMPLDLWLQS</sequence>
<dbReference type="RefSeq" id="WP_053175725.1">
    <property type="nucleotide sequence ID" value="NZ_LFYT02000037.1"/>
</dbReference>
<dbReference type="Pfam" id="PF13173">
    <property type="entry name" value="AAA_14"/>
    <property type="match status" value="1"/>
</dbReference>
<feature type="region of interest" description="Disordered" evidence="1">
    <location>
        <begin position="47"/>
        <end position="66"/>
    </location>
</feature>
<dbReference type="PANTHER" id="PTHR43566:SF1">
    <property type="entry name" value="AAA+ ATPASE DOMAIN-CONTAINING PROTEIN"/>
    <property type="match status" value="1"/>
</dbReference>
<name>A0A2T7U917_9BURK</name>
<proteinExistence type="predicted"/>
<dbReference type="Gene3D" id="3.40.50.300">
    <property type="entry name" value="P-loop containing nucleotide triphosphate hydrolases"/>
    <property type="match status" value="1"/>
</dbReference>
<evidence type="ECO:0000313" key="5">
    <source>
        <dbReference type="Proteomes" id="UP000037507"/>
    </source>
</evidence>
<evidence type="ECO:0000259" key="3">
    <source>
        <dbReference type="Pfam" id="PF13635"/>
    </source>
</evidence>
<dbReference type="OrthoDB" id="9771844at2"/>
<organism evidence="4 5">
    <name type="scientific">Limnohabitans planktonicus II-D5</name>
    <dbReference type="NCBI Taxonomy" id="1293045"/>
    <lineage>
        <taxon>Bacteria</taxon>
        <taxon>Pseudomonadati</taxon>
        <taxon>Pseudomonadota</taxon>
        <taxon>Betaproteobacteria</taxon>
        <taxon>Burkholderiales</taxon>
        <taxon>Comamonadaceae</taxon>
        <taxon>Limnohabitans</taxon>
    </lineage>
</organism>
<gene>
    <name evidence="4" type="ORF">H663_018530</name>
</gene>
<dbReference type="AlphaFoldDB" id="A0A2T7U917"/>
<accession>A0A2T7U917</accession>
<dbReference type="PANTHER" id="PTHR43566">
    <property type="entry name" value="CONSERVED PROTEIN"/>
    <property type="match status" value="1"/>
</dbReference>